<feature type="transmembrane region" description="Helical" evidence="2">
    <location>
        <begin position="14"/>
        <end position="34"/>
    </location>
</feature>
<name>A0ABN1GAT8_9ACTN</name>
<evidence type="ECO:0000313" key="3">
    <source>
        <dbReference type="EMBL" id="GAA0607643.1"/>
    </source>
</evidence>
<proteinExistence type="predicted"/>
<reference evidence="3 4" key="1">
    <citation type="journal article" date="2019" name="Int. J. Syst. Evol. Microbiol.">
        <title>The Global Catalogue of Microorganisms (GCM) 10K type strain sequencing project: providing services to taxonomists for standard genome sequencing and annotation.</title>
        <authorList>
            <consortium name="The Broad Institute Genomics Platform"/>
            <consortium name="The Broad Institute Genome Sequencing Center for Infectious Disease"/>
            <person name="Wu L."/>
            <person name="Ma J."/>
        </authorList>
    </citation>
    <scope>NUCLEOTIDE SEQUENCE [LARGE SCALE GENOMIC DNA]</scope>
    <source>
        <strain evidence="3 4">JCM 10671</strain>
    </source>
</reference>
<evidence type="ECO:0000256" key="2">
    <source>
        <dbReference type="SAM" id="Phobius"/>
    </source>
</evidence>
<feature type="transmembrane region" description="Helical" evidence="2">
    <location>
        <begin position="46"/>
        <end position="66"/>
    </location>
</feature>
<comment type="caution">
    <text evidence="3">The sequence shown here is derived from an EMBL/GenBank/DDBJ whole genome shotgun (WGS) entry which is preliminary data.</text>
</comment>
<keyword evidence="2" id="KW-0812">Transmembrane</keyword>
<keyword evidence="2" id="KW-1133">Transmembrane helix</keyword>
<keyword evidence="2" id="KW-0472">Membrane</keyword>
<evidence type="ECO:0000256" key="1">
    <source>
        <dbReference type="SAM" id="MobiDB-lite"/>
    </source>
</evidence>
<feature type="region of interest" description="Disordered" evidence="1">
    <location>
        <begin position="121"/>
        <end position="142"/>
    </location>
</feature>
<accession>A0ABN1GAT8</accession>
<protein>
    <submittedName>
        <fullName evidence="3">Uncharacterized protein</fullName>
    </submittedName>
</protein>
<dbReference type="EMBL" id="BAAAHE010000007">
    <property type="protein sequence ID" value="GAA0607643.1"/>
    <property type="molecule type" value="Genomic_DNA"/>
</dbReference>
<organism evidence="3 4">
    <name type="scientific">Sporichthya brevicatena</name>
    <dbReference type="NCBI Taxonomy" id="171442"/>
    <lineage>
        <taxon>Bacteria</taxon>
        <taxon>Bacillati</taxon>
        <taxon>Actinomycetota</taxon>
        <taxon>Actinomycetes</taxon>
        <taxon>Sporichthyales</taxon>
        <taxon>Sporichthyaceae</taxon>
        <taxon>Sporichthya</taxon>
    </lineage>
</organism>
<sequence>MNPMTFVRAQWDRVGAWVCIAGGAIVLLLGWWGISGTTSVGRQLPYIISGGLFGVFLLGLGGLLWVSADLRDEWRELWSIRDALVKIAAGQGGNVENSAFALTPEEHEEAAAVLAGGQLHPVSASNGSSSSHRRRSTAVNEA</sequence>
<dbReference type="RefSeq" id="WP_344601637.1">
    <property type="nucleotide sequence ID" value="NZ_BAAAHE010000007.1"/>
</dbReference>
<keyword evidence="4" id="KW-1185">Reference proteome</keyword>
<dbReference type="Proteomes" id="UP001500957">
    <property type="component" value="Unassembled WGS sequence"/>
</dbReference>
<evidence type="ECO:0000313" key="4">
    <source>
        <dbReference type="Proteomes" id="UP001500957"/>
    </source>
</evidence>
<gene>
    <name evidence="3" type="ORF">GCM10009547_06960</name>
</gene>